<proteinExistence type="predicted"/>
<evidence type="ECO:0000256" key="1">
    <source>
        <dbReference type="SAM" id="SignalP"/>
    </source>
</evidence>
<name>A0A7W2ES42_9BURK</name>
<keyword evidence="1" id="KW-0732">Signal</keyword>
<evidence type="ECO:0000313" key="2">
    <source>
        <dbReference type="EMBL" id="MBA5637581.1"/>
    </source>
</evidence>
<feature type="chain" id="PRO_5031382857" description="Lipoprotein" evidence="1">
    <location>
        <begin position="21"/>
        <end position="86"/>
    </location>
</feature>
<dbReference type="Proteomes" id="UP000534388">
    <property type="component" value="Unassembled WGS sequence"/>
</dbReference>
<evidence type="ECO:0008006" key="4">
    <source>
        <dbReference type="Google" id="ProtNLM"/>
    </source>
</evidence>
<accession>A0A7W2ES42</accession>
<sequence>MRIVKNFEALFVATLGLACAANYVLDKQEAAAPVPTPAGASVTPPLALNTQVVVVSAKRLTADQKKQSLLDESKAAIAAGHSASKM</sequence>
<protein>
    <recommendedName>
        <fullName evidence="4">Lipoprotein</fullName>
    </recommendedName>
</protein>
<keyword evidence="3" id="KW-1185">Reference proteome</keyword>
<feature type="signal peptide" evidence="1">
    <location>
        <begin position="1"/>
        <end position="20"/>
    </location>
</feature>
<dbReference type="PROSITE" id="PS51257">
    <property type="entry name" value="PROKAR_LIPOPROTEIN"/>
    <property type="match status" value="1"/>
</dbReference>
<dbReference type="RefSeq" id="WP_182162320.1">
    <property type="nucleotide sequence ID" value="NZ_JACEZT010000006.1"/>
</dbReference>
<organism evidence="2 3">
    <name type="scientific">Rugamonas brunnea</name>
    <dbReference type="NCBI Taxonomy" id="2758569"/>
    <lineage>
        <taxon>Bacteria</taxon>
        <taxon>Pseudomonadati</taxon>
        <taxon>Pseudomonadota</taxon>
        <taxon>Betaproteobacteria</taxon>
        <taxon>Burkholderiales</taxon>
        <taxon>Oxalobacteraceae</taxon>
        <taxon>Telluria group</taxon>
        <taxon>Rugamonas</taxon>
    </lineage>
</organism>
<reference evidence="2 3" key="1">
    <citation type="submission" date="2020-07" db="EMBL/GenBank/DDBJ databases">
        <title>Novel species isolated from subtropical streams in China.</title>
        <authorList>
            <person name="Lu H."/>
        </authorList>
    </citation>
    <scope>NUCLEOTIDE SEQUENCE [LARGE SCALE GENOMIC DNA]</scope>
    <source>
        <strain evidence="2 3">LX20W</strain>
    </source>
</reference>
<gene>
    <name evidence="2" type="ORF">H3H37_11000</name>
</gene>
<dbReference type="EMBL" id="JACEZT010000006">
    <property type="protein sequence ID" value="MBA5637581.1"/>
    <property type="molecule type" value="Genomic_DNA"/>
</dbReference>
<comment type="caution">
    <text evidence="2">The sequence shown here is derived from an EMBL/GenBank/DDBJ whole genome shotgun (WGS) entry which is preliminary data.</text>
</comment>
<dbReference type="AlphaFoldDB" id="A0A7W2ES42"/>
<evidence type="ECO:0000313" key="3">
    <source>
        <dbReference type="Proteomes" id="UP000534388"/>
    </source>
</evidence>